<dbReference type="InterPro" id="IPR017853">
    <property type="entry name" value="GH"/>
</dbReference>
<proteinExistence type="inferred from homology"/>
<evidence type="ECO:0000313" key="8">
    <source>
        <dbReference type="Proteomes" id="UP000235122"/>
    </source>
</evidence>
<dbReference type="Proteomes" id="UP000235122">
    <property type="component" value="Unassembled WGS sequence"/>
</dbReference>
<evidence type="ECO:0000256" key="3">
    <source>
        <dbReference type="ARBA" id="ARBA00022801"/>
    </source>
</evidence>
<comment type="caution">
    <text evidence="7">The sequence shown here is derived from an EMBL/GenBank/DDBJ whole genome shotgun (WGS) entry which is preliminary data.</text>
</comment>
<dbReference type="InterPro" id="IPR001360">
    <property type="entry name" value="Glyco_hydro_1"/>
</dbReference>
<dbReference type="AlphaFoldDB" id="A0A2I1INB7"/>
<comment type="similarity">
    <text evidence="1 6">Belongs to the glycosyl hydrolase 1 family.</text>
</comment>
<dbReference type="GO" id="GO:0016052">
    <property type="term" value="P:carbohydrate catabolic process"/>
    <property type="evidence" value="ECO:0007669"/>
    <property type="project" value="TreeGrafter"/>
</dbReference>
<gene>
    <name evidence="7" type="ORF">CYJ19_02905</name>
</gene>
<dbReference type="EC" id="3.2.1.21" evidence="2"/>
<dbReference type="Pfam" id="PF00232">
    <property type="entry name" value="Glyco_hydro_1"/>
    <property type="match status" value="1"/>
</dbReference>
<evidence type="ECO:0000256" key="4">
    <source>
        <dbReference type="ARBA" id="ARBA00023295"/>
    </source>
</evidence>
<dbReference type="PROSITE" id="PS00572">
    <property type="entry name" value="GLYCOSYL_HYDROL_F1_1"/>
    <property type="match status" value="1"/>
</dbReference>
<dbReference type="RefSeq" id="WP_024331171.1">
    <property type="nucleotide sequence ID" value="NZ_JASOXK010000002.1"/>
</dbReference>
<dbReference type="GO" id="GO:0008422">
    <property type="term" value="F:beta-glucosidase activity"/>
    <property type="evidence" value="ECO:0007669"/>
    <property type="project" value="UniProtKB-EC"/>
</dbReference>
<feature type="active site" description="Nucleophile" evidence="5">
    <location>
        <position position="381"/>
    </location>
</feature>
<organism evidence="7 8">
    <name type="scientific">Winkia neuii</name>
    <dbReference type="NCBI Taxonomy" id="33007"/>
    <lineage>
        <taxon>Bacteria</taxon>
        <taxon>Bacillati</taxon>
        <taxon>Actinomycetota</taxon>
        <taxon>Actinomycetes</taxon>
        <taxon>Actinomycetales</taxon>
        <taxon>Actinomycetaceae</taxon>
        <taxon>Winkia</taxon>
    </lineage>
</organism>
<dbReference type="GO" id="GO:0005829">
    <property type="term" value="C:cytosol"/>
    <property type="evidence" value="ECO:0007669"/>
    <property type="project" value="TreeGrafter"/>
</dbReference>
<evidence type="ECO:0000256" key="1">
    <source>
        <dbReference type="ARBA" id="ARBA00010838"/>
    </source>
</evidence>
<dbReference type="PANTHER" id="PTHR10353:SF36">
    <property type="entry name" value="LP05116P"/>
    <property type="match status" value="1"/>
</dbReference>
<keyword evidence="8" id="KW-1185">Reference proteome</keyword>
<dbReference type="PRINTS" id="PR00131">
    <property type="entry name" value="GLHYDRLASE1"/>
</dbReference>
<dbReference type="SUPFAM" id="SSF51445">
    <property type="entry name" value="(Trans)glycosidases"/>
    <property type="match status" value="1"/>
</dbReference>
<name>A0A2I1INB7_9ACTO</name>
<dbReference type="FunFam" id="3.20.20.80:FF:000004">
    <property type="entry name" value="Beta-glucosidase 6-phospho-beta-glucosidase"/>
    <property type="match status" value="1"/>
</dbReference>
<protein>
    <recommendedName>
        <fullName evidence="2">beta-glucosidase</fullName>
        <ecNumber evidence="2">3.2.1.21</ecNumber>
    </recommendedName>
</protein>
<dbReference type="Gene3D" id="3.20.20.80">
    <property type="entry name" value="Glycosidases"/>
    <property type="match status" value="1"/>
</dbReference>
<keyword evidence="3" id="KW-0378">Hydrolase</keyword>
<accession>A0A2I1INB7</accession>
<evidence type="ECO:0000256" key="2">
    <source>
        <dbReference type="ARBA" id="ARBA00012744"/>
    </source>
</evidence>
<dbReference type="InterPro" id="IPR018120">
    <property type="entry name" value="Glyco_hydro_1_AS"/>
</dbReference>
<keyword evidence="4" id="KW-0326">Glycosidase</keyword>
<sequence length="480" mass="52897">MTTIQLPKDFFLGVATAAAQVEGAAFEDGKGPSIWDTMCREEGRIDDSSNIDVACDHYHRVDEDVQLISSLGVSTYRFSISWARVMPDGRSVNQKGLEFYAALLDKLNAAGIQPWVTLYHWDLPQALQDEGGWANRQTASLFAEYARVVYSALGERANVWTTLNEPWCASFLSYVCGEHAPGHTSPDEGVAAAHHLLLAHGLATAQIRRLARQKGLHPKVGITLNFSWAHPANPDSAADRDAARRVNGAQNRIFADPLFLGAYPPDVVADMALEADIMKYVREGDLQIISAPIDVLGINFYNGSQVAAPSEGYKPASPQRNARGVLGRSPIVGSASVVPVARHTPHTAMGWEVKASDLYELLVWLNSEYARPFDTEMVITENGAAFDDVPDRTGYVDDSKDRLVYLRDHLAAALRARSEGVNLKGYLVWSLLDNFEWARGYTKRFGIVRVDYGTMQRVPKASAHWLAKVAANRNFEAPEP</sequence>
<reference evidence="7 8" key="1">
    <citation type="submission" date="2017-12" db="EMBL/GenBank/DDBJ databases">
        <title>Phylogenetic diversity of female urinary microbiome.</title>
        <authorList>
            <person name="Thomas-White K."/>
            <person name="Wolfe A.J."/>
        </authorList>
    </citation>
    <scope>NUCLEOTIDE SEQUENCE [LARGE SCALE GENOMIC DNA]</scope>
    <source>
        <strain evidence="7 8">UMB0402</strain>
    </source>
</reference>
<dbReference type="PANTHER" id="PTHR10353">
    <property type="entry name" value="GLYCOSYL HYDROLASE"/>
    <property type="match status" value="1"/>
</dbReference>
<evidence type="ECO:0000313" key="7">
    <source>
        <dbReference type="EMBL" id="PKY72613.1"/>
    </source>
</evidence>
<evidence type="ECO:0000256" key="5">
    <source>
        <dbReference type="PROSITE-ProRule" id="PRU10055"/>
    </source>
</evidence>
<evidence type="ECO:0000256" key="6">
    <source>
        <dbReference type="RuleBase" id="RU003690"/>
    </source>
</evidence>
<dbReference type="STRING" id="33007.HMPREF3198_01647"/>
<dbReference type="EMBL" id="PKKO01000002">
    <property type="protein sequence ID" value="PKY72613.1"/>
    <property type="molecule type" value="Genomic_DNA"/>
</dbReference>
<dbReference type="GeneID" id="35867796"/>